<accession>M3UMV5</accession>
<name>M3UMV5_GORML</name>
<dbReference type="AlphaFoldDB" id="M3UMV5"/>
<dbReference type="Proteomes" id="UP000035009">
    <property type="component" value="Unassembled WGS sequence"/>
</dbReference>
<comment type="caution">
    <text evidence="1">The sequence shown here is derived from an EMBL/GenBank/DDBJ whole genome shotgun (WGS) entry which is preliminary data.</text>
</comment>
<dbReference type="eggNOG" id="ENOG5031WB3">
    <property type="taxonomic scope" value="Bacteria"/>
</dbReference>
<protein>
    <submittedName>
        <fullName evidence="1">Uncharacterized protein</fullName>
    </submittedName>
</protein>
<evidence type="ECO:0000313" key="1">
    <source>
        <dbReference type="EMBL" id="GAC81280.1"/>
    </source>
</evidence>
<dbReference type="STRING" id="410332.SAMN04488550_1432"/>
<dbReference type="EMBL" id="BAOP01000031">
    <property type="protein sequence ID" value="GAC81280.1"/>
    <property type="molecule type" value="Genomic_DNA"/>
</dbReference>
<keyword evidence="2" id="KW-1185">Reference proteome</keyword>
<organism evidence="1 2">
    <name type="scientific">Gordonia malaquae NBRC 108250</name>
    <dbReference type="NCBI Taxonomy" id="1223542"/>
    <lineage>
        <taxon>Bacteria</taxon>
        <taxon>Bacillati</taxon>
        <taxon>Actinomycetota</taxon>
        <taxon>Actinomycetes</taxon>
        <taxon>Mycobacteriales</taxon>
        <taxon>Gordoniaceae</taxon>
        <taxon>Gordonia</taxon>
    </lineage>
</organism>
<evidence type="ECO:0000313" key="2">
    <source>
        <dbReference type="Proteomes" id="UP000035009"/>
    </source>
</evidence>
<gene>
    <name evidence="1" type="ORF">GM1_031_00330</name>
</gene>
<reference evidence="1 2" key="1">
    <citation type="submission" date="2013-02" db="EMBL/GenBank/DDBJ databases">
        <title>Whole genome shotgun sequence of Gordonia malaquae NBRC 108250.</title>
        <authorList>
            <person name="Yoshida I."/>
            <person name="Hosoyama A."/>
            <person name="Tsuchikane K."/>
            <person name="Ando Y."/>
            <person name="Baba S."/>
            <person name="Ohji S."/>
            <person name="Hamada M."/>
            <person name="Tamura T."/>
            <person name="Yamazoe A."/>
            <person name="Yamazaki S."/>
            <person name="Fujita N."/>
        </authorList>
    </citation>
    <scope>NUCLEOTIDE SEQUENCE [LARGE SCALE GENOMIC DNA]</scope>
    <source>
        <strain evidence="1 2">NBRC 108250</strain>
    </source>
</reference>
<dbReference type="OrthoDB" id="4409301at2"/>
<proteinExistence type="predicted"/>
<sequence>MLQFRNLVVTPDDPVDQWGVEGVLAALDRGTLKNWRKIAAAVRSDPHGRTAEDLDVALRLAEDRGAVAIMTRVLARARREEG</sequence>
<dbReference type="RefSeq" id="WP_008380919.1">
    <property type="nucleotide sequence ID" value="NZ_BAOP01000031.1"/>
</dbReference>